<name>V4Q5T9_9CAUL</name>
<dbReference type="PATRIC" id="fig|1121022.4.peg.1290"/>
<proteinExistence type="predicted"/>
<evidence type="ECO:0000313" key="1">
    <source>
        <dbReference type="EMBL" id="ESQ93190.1"/>
    </source>
</evidence>
<dbReference type="Proteomes" id="UP000017837">
    <property type="component" value="Unassembled WGS sequence"/>
</dbReference>
<organism evidence="1 2">
    <name type="scientific">Asticcacaulis benevestitus DSM 16100 = ATCC BAA-896</name>
    <dbReference type="NCBI Taxonomy" id="1121022"/>
    <lineage>
        <taxon>Bacteria</taxon>
        <taxon>Pseudomonadati</taxon>
        <taxon>Pseudomonadota</taxon>
        <taxon>Alphaproteobacteria</taxon>
        <taxon>Caulobacterales</taxon>
        <taxon>Caulobacteraceae</taxon>
        <taxon>Asticcacaulis</taxon>
    </lineage>
</organism>
<dbReference type="EMBL" id="AWGB01000009">
    <property type="protein sequence ID" value="ESQ93190.1"/>
    <property type="molecule type" value="Genomic_DNA"/>
</dbReference>
<accession>V4Q5T9</accession>
<dbReference type="OrthoDB" id="7172864at2"/>
<comment type="caution">
    <text evidence="1">The sequence shown here is derived from an EMBL/GenBank/DDBJ whole genome shotgun (WGS) entry which is preliminary data.</text>
</comment>
<dbReference type="AlphaFoldDB" id="V4Q5T9"/>
<protein>
    <submittedName>
        <fullName evidence="1">Uncharacterized protein</fullName>
    </submittedName>
</protein>
<dbReference type="eggNOG" id="ENOG5032HB8">
    <property type="taxonomic scope" value="Bacteria"/>
</dbReference>
<dbReference type="STRING" id="1121022.GCA_000376105_00606"/>
<evidence type="ECO:0000313" key="2">
    <source>
        <dbReference type="Proteomes" id="UP000017837"/>
    </source>
</evidence>
<keyword evidence="2" id="KW-1185">Reference proteome</keyword>
<sequence length="154" mass="17468">MLPYSEQEVLAANVNPSTGLATDYLNLFNEAIMLFEMGLDMPDMAEELADWKKHSYVEHFEKSGFEMKDIVISAYHHAPAELRCDFDDVCERALSVFDSSIDILMSSNLEDEAARADLTERLRDMKALVIEMDSHIHGRADMTKSLQSEVDALF</sequence>
<reference evidence="1 2" key="1">
    <citation type="journal article" date="2014" name="Nature">
        <title>Sequential evolution of bacterial morphology by co-option of a developmental regulator.</title>
        <authorList>
            <person name="Jiang C."/>
            <person name="Brown P.J."/>
            <person name="Ducret A."/>
            <person name="Brun Y.V."/>
        </authorList>
    </citation>
    <scope>NUCLEOTIDE SEQUENCE [LARGE SCALE GENOMIC DNA]</scope>
    <source>
        <strain evidence="1 2">DSM 16100</strain>
    </source>
</reference>
<dbReference type="RefSeq" id="WP_018080276.1">
    <property type="nucleotide sequence ID" value="NZ_AQWM01000001.1"/>
</dbReference>
<gene>
    <name evidence="1" type="ORF">ABENE_06470</name>
</gene>